<name>A0A915MPU3_MELJA</name>
<dbReference type="Proteomes" id="UP000887561">
    <property type="component" value="Unplaced"/>
</dbReference>
<accession>A0A915MPU3</accession>
<evidence type="ECO:0000313" key="1">
    <source>
        <dbReference type="Proteomes" id="UP000887561"/>
    </source>
</evidence>
<proteinExistence type="predicted"/>
<protein>
    <submittedName>
        <fullName evidence="2">Uncharacterized protein</fullName>
    </submittedName>
</protein>
<sequence>MSIQPLRTKPKNAPSFAYRTFSKTYSPAINSYPFHNKAISQNQPVLTQLRDRHRQTSKLYSDMLEEQLLLLAQIQKMSPNPNNSEKVKTLMFRSKNIEKKTQQLKKQLEVLSA</sequence>
<organism evidence="1 2">
    <name type="scientific">Meloidogyne javanica</name>
    <name type="common">Root-knot nematode worm</name>
    <dbReference type="NCBI Taxonomy" id="6303"/>
    <lineage>
        <taxon>Eukaryota</taxon>
        <taxon>Metazoa</taxon>
        <taxon>Ecdysozoa</taxon>
        <taxon>Nematoda</taxon>
        <taxon>Chromadorea</taxon>
        <taxon>Rhabditida</taxon>
        <taxon>Tylenchina</taxon>
        <taxon>Tylenchomorpha</taxon>
        <taxon>Tylenchoidea</taxon>
        <taxon>Meloidogynidae</taxon>
        <taxon>Meloidogyninae</taxon>
        <taxon>Meloidogyne</taxon>
        <taxon>Meloidogyne incognita group</taxon>
    </lineage>
</organism>
<evidence type="ECO:0000313" key="2">
    <source>
        <dbReference type="WBParaSite" id="scaffold44602_cov599.g24304"/>
    </source>
</evidence>
<keyword evidence="1" id="KW-1185">Reference proteome</keyword>
<reference evidence="2" key="1">
    <citation type="submission" date="2022-11" db="UniProtKB">
        <authorList>
            <consortium name="WormBaseParasite"/>
        </authorList>
    </citation>
    <scope>IDENTIFICATION</scope>
</reference>
<dbReference type="WBParaSite" id="scaffold44602_cov599.g24304">
    <property type="protein sequence ID" value="scaffold44602_cov599.g24304"/>
    <property type="gene ID" value="scaffold44602_cov599.g24304"/>
</dbReference>
<dbReference type="AlphaFoldDB" id="A0A915MPU3"/>